<dbReference type="InterPro" id="IPR006498">
    <property type="entry name" value="Tail_tube"/>
</dbReference>
<comment type="caution">
    <text evidence="1">The sequence shown here is derived from an EMBL/GenBank/DDBJ whole genome shotgun (WGS) entry which is preliminary data.</text>
</comment>
<dbReference type="RefSeq" id="WP_209946959.1">
    <property type="nucleotide sequence ID" value="NZ_JAGGJU010000010.1"/>
</dbReference>
<name>A0ABS4E2G3_9HYPH</name>
<organism evidence="1 2">
    <name type="scientific">Rhizobium halophytocola</name>
    <dbReference type="NCBI Taxonomy" id="735519"/>
    <lineage>
        <taxon>Bacteria</taxon>
        <taxon>Pseudomonadati</taxon>
        <taxon>Pseudomonadota</taxon>
        <taxon>Alphaproteobacteria</taxon>
        <taxon>Hyphomicrobiales</taxon>
        <taxon>Rhizobiaceae</taxon>
        <taxon>Rhizobium/Agrobacterium group</taxon>
        <taxon>Rhizobium</taxon>
    </lineage>
</organism>
<accession>A0ABS4E2G3</accession>
<reference evidence="1 2" key="1">
    <citation type="submission" date="2021-03" db="EMBL/GenBank/DDBJ databases">
        <title>Genomic Encyclopedia of Type Strains, Phase IV (KMG-IV): sequencing the most valuable type-strain genomes for metagenomic binning, comparative biology and taxonomic classification.</title>
        <authorList>
            <person name="Goeker M."/>
        </authorList>
    </citation>
    <scope>NUCLEOTIDE SEQUENCE [LARGE SCALE GENOMIC DNA]</scope>
    <source>
        <strain evidence="1 2">DSM 21600</strain>
    </source>
</reference>
<dbReference type="Pfam" id="PF04985">
    <property type="entry name" value="Phage_tube"/>
    <property type="match status" value="1"/>
</dbReference>
<gene>
    <name evidence="1" type="ORF">J2Z17_003566</name>
</gene>
<proteinExistence type="predicted"/>
<evidence type="ECO:0000313" key="2">
    <source>
        <dbReference type="Proteomes" id="UP000759443"/>
    </source>
</evidence>
<sequence>MAQSSLYLLTAVDVRRATQSNTSRAMTISKLTMPGLKFATAEHNPGGGVMAVNFALPRIEAPEPAFSAKGIDTEIFTGMGETERWVFAGAYTRREPGGGSVVAARAVIEGAITSWEPDESDPAEFQGCTHTFANVTHYELTLDGTELFYVDAFERVLRVGGNDLYAGQRRALGA</sequence>
<dbReference type="Proteomes" id="UP000759443">
    <property type="component" value="Unassembled WGS sequence"/>
</dbReference>
<dbReference type="EMBL" id="JAGGJU010000010">
    <property type="protein sequence ID" value="MBP1852111.1"/>
    <property type="molecule type" value="Genomic_DNA"/>
</dbReference>
<evidence type="ECO:0000313" key="1">
    <source>
        <dbReference type="EMBL" id="MBP1852111.1"/>
    </source>
</evidence>
<keyword evidence="2" id="KW-1185">Reference proteome</keyword>
<protein>
    <submittedName>
        <fullName evidence="1">P2 family phage contractile tail tube protein</fullName>
    </submittedName>
</protein>